<evidence type="ECO:0000259" key="5">
    <source>
        <dbReference type="Pfam" id="PF00370"/>
    </source>
</evidence>
<evidence type="ECO:0000259" key="6">
    <source>
        <dbReference type="Pfam" id="PF02782"/>
    </source>
</evidence>
<dbReference type="FunCoup" id="A0A7F5QV05">
    <property type="interactions" value="396"/>
</dbReference>
<evidence type="ECO:0000256" key="2">
    <source>
        <dbReference type="ARBA" id="ARBA00022679"/>
    </source>
</evidence>
<dbReference type="GO" id="GO:0005524">
    <property type="term" value="F:ATP binding"/>
    <property type="evidence" value="ECO:0007669"/>
    <property type="project" value="UniProtKB-KW"/>
</dbReference>
<dbReference type="PANTHER" id="PTHR10196:SF57">
    <property type="entry name" value="XYLULOSE KINASE"/>
    <property type="match status" value="1"/>
</dbReference>
<evidence type="ECO:0000256" key="3">
    <source>
        <dbReference type="ARBA" id="ARBA00022777"/>
    </source>
</evidence>
<keyword evidence="2 4" id="KW-0808">Transferase</keyword>
<dbReference type="InterPro" id="IPR043129">
    <property type="entry name" value="ATPase_NBD"/>
</dbReference>
<feature type="domain" description="Carbohydrate kinase FGGY N-terminal" evidence="5">
    <location>
        <begin position="138"/>
        <end position="292"/>
    </location>
</feature>
<organism evidence="7 8">
    <name type="scientific">Agrilus planipennis</name>
    <name type="common">Emerald ash borer</name>
    <name type="synonym">Agrilus marcopoli</name>
    <dbReference type="NCBI Taxonomy" id="224129"/>
    <lineage>
        <taxon>Eukaryota</taxon>
        <taxon>Metazoa</taxon>
        <taxon>Ecdysozoa</taxon>
        <taxon>Arthropoda</taxon>
        <taxon>Hexapoda</taxon>
        <taxon>Insecta</taxon>
        <taxon>Pterygota</taxon>
        <taxon>Neoptera</taxon>
        <taxon>Endopterygota</taxon>
        <taxon>Coleoptera</taxon>
        <taxon>Polyphaga</taxon>
        <taxon>Elateriformia</taxon>
        <taxon>Buprestoidea</taxon>
        <taxon>Buprestidae</taxon>
        <taxon>Agrilinae</taxon>
        <taxon>Agrilus</taxon>
    </lineage>
</organism>
<dbReference type="RefSeq" id="XP_025828886.1">
    <property type="nucleotide sequence ID" value="XM_025973101.1"/>
</dbReference>
<dbReference type="InterPro" id="IPR018485">
    <property type="entry name" value="FGGY_C"/>
</dbReference>
<dbReference type="InParanoid" id="A0A7F5QV05"/>
<dbReference type="KEGG" id="apln:108734277"/>
<dbReference type="InterPro" id="IPR000577">
    <property type="entry name" value="Carb_kinase_FGGY"/>
</dbReference>
<name>A0A7F5QV05_AGRPL</name>
<keyword evidence="3 4" id="KW-0418">Kinase</keyword>
<dbReference type="GO" id="GO:0005997">
    <property type="term" value="P:xylulose metabolic process"/>
    <property type="evidence" value="ECO:0007669"/>
    <property type="project" value="UniProtKB-UniRule"/>
</dbReference>
<dbReference type="GeneID" id="108734277"/>
<dbReference type="EC" id="2.7.1.17" evidence="4"/>
<gene>
    <name evidence="8" type="primary">LOC108734277</name>
</gene>
<accession>A0A7F5QV05</accession>
<dbReference type="Gene3D" id="3.30.420.40">
    <property type="match status" value="2"/>
</dbReference>
<dbReference type="InterPro" id="IPR042024">
    <property type="entry name" value="D-XK_euk"/>
</dbReference>
<dbReference type="Pfam" id="PF02782">
    <property type="entry name" value="FGGY_C"/>
    <property type="match status" value="1"/>
</dbReference>
<dbReference type="Pfam" id="PF00370">
    <property type="entry name" value="FGGY_N"/>
    <property type="match status" value="1"/>
</dbReference>
<reference evidence="8" key="1">
    <citation type="submission" date="2025-08" db="UniProtKB">
        <authorList>
            <consortium name="RefSeq"/>
        </authorList>
    </citation>
    <scope>IDENTIFICATION</scope>
    <source>
        <tissue evidence="8">Entire body</tissue>
    </source>
</reference>
<dbReference type="PIRSF" id="PIRSF000538">
    <property type="entry name" value="GlpK"/>
    <property type="match status" value="1"/>
</dbReference>
<keyword evidence="4" id="KW-0547">Nucleotide-binding</keyword>
<dbReference type="InterPro" id="IPR018484">
    <property type="entry name" value="FGGY_N"/>
</dbReference>
<evidence type="ECO:0000313" key="7">
    <source>
        <dbReference type="Proteomes" id="UP000192223"/>
    </source>
</evidence>
<evidence type="ECO:0000256" key="1">
    <source>
        <dbReference type="ARBA" id="ARBA00009156"/>
    </source>
</evidence>
<dbReference type="GO" id="GO:0004856">
    <property type="term" value="F:D-xylulokinase activity"/>
    <property type="evidence" value="ECO:0007669"/>
    <property type="project" value="UniProtKB-UniRule"/>
</dbReference>
<dbReference type="CDD" id="cd07776">
    <property type="entry name" value="ASKHA_NBD_FGGY_SpXK-like"/>
    <property type="match status" value="1"/>
</dbReference>
<keyword evidence="4" id="KW-0859">Xylose metabolism</keyword>
<keyword evidence="4" id="KW-0067">ATP-binding</keyword>
<proteinExistence type="inferred from homology"/>
<dbReference type="OrthoDB" id="1728974at2759"/>
<dbReference type="FunFam" id="3.30.420.40:FF:000118">
    <property type="entry name" value="Xylulose kinase 2"/>
    <property type="match status" value="1"/>
</dbReference>
<dbReference type="Proteomes" id="UP000192223">
    <property type="component" value="Unplaced"/>
</dbReference>
<dbReference type="AlphaFoldDB" id="A0A7F5QV05"/>
<dbReference type="GO" id="GO:0042732">
    <property type="term" value="P:D-xylose metabolic process"/>
    <property type="evidence" value="ECO:0007669"/>
    <property type="project" value="UniProtKB-UniRule"/>
</dbReference>
<comment type="catalytic activity">
    <reaction evidence="4">
        <text>D-xylulose + ATP = D-xylulose 5-phosphate + ADP + H(+)</text>
        <dbReference type="Rhea" id="RHEA:10964"/>
        <dbReference type="ChEBI" id="CHEBI:15378"/>
        <dbReference type="ChEBI" id="CHEBI:17140"/>
        <dbReference type="ChEBI" id="CHEBI:30616"/>
        <dbReference type="ChEBI" id="CHEBI:57737"/>
        <dbReference type="ChEBI" id="CHEBI:456216"/>
        <dbReference type="EC" id="2.7.1.17"/>
    </reaction>
</comment>
<sequence>MRLTKMGSNASPTYLGLDLSTQQLKAVVVDDDLKILHEASVQFDTDLPEFRTHGGVTASKDNSHTVTAPTMMWVKSVDMILDRLTLAGVDYSSITAISGTAQQHGSVYWQTGAELTLRNLKSSDFLHQQLGSNFSISNSPVWMDSSTSKQCAKLEEAVGGPQKLAEITGSRAYERFTGSQICKIAENKPDAYNNTERISLVSSFLCSLFLGKIAPIDYADGSGMNLMNIHTKQWDSTLLEACGPNLHEKLGDPVPSKTNLGNISPYFVERYGFKSDCKIIAFTGDNPASLIGMRLHEGWLALSLGTSDTLFLWLKEPHVVIDGHILCNPVDAESFMGLLCFKNGSLTRERIRNDCAEKSWEIFNQLLDSTPRGNFGNFGLYFDTQEIIPFLKGDFRFNRAGDRIGKFSSLEVEVRALIEGQIVAKRAYAEDIGFHSGQDTKIIATGGASANKSILQVVADVFNAPVYLQEAANSAMLGAAYQAKHGLSDENDYEKITSVLTPPQLVCEPYPDAPEIYDPMVDRYRTIVNKLLQGGL</sequence>
<comment type="function">
    <text evidence="4">Phosphorylates D-xylulose to produce D-xylulose 5-phosphate, a molecule that may play an important role in the regulation of glucose metabolism and lipogenesis.</text>
</comment>
<evidence type="ECO:0000313" key="8">
    <source>
        <dbReference type="RefSeq" id="XP_025828886.1"/>
    </source>
</evidence>
<feature type="domain" description="Carbohydrate kinase FGGY C-terminal" evidence="6">
    <location>
        <begin position="300"/>
        <end position="483"/>
    </location>
</feature>
<protein>
    <recommendedName>
        <fullName evidence="4">Xylulose kinase</fullName>
        <ecNumber evidence="4">2.7.1.17</ecNumber>
    </recommendedName>
</protein>
<keyword evidence="4" id="KW-0119">Carbohydrate metabolism</keyword>
<evidence type="ECO:0000256" key="4">
    <source>
        <dbReference type="RuleBase" id="RU367058"/>
    </source>
</evidence>
<dbReference type="PANTHER" id="PTHR10196">
    <property type="entry name" value="SUGAR KINASE"/>
    <property type="match status" value="1"/>
</dbReference>
<comment type="similarity">
    <text evidence="1 4">Belongs to the FGGY kinase family.</text>
</comment>
<dbReference type="SUPFAM" id="SSF53067">
    <property type="entry name" value="Actin-like ATPase domain"/>
    <property type="match status" value="2"/>
</dbReference>
<keyword evidence="7" id="KW-1185">Reference proteome</keyword>
<dbReference type="GO" id="GO:0005829">
    <property type="term" value="C:cytosol"/>
    <property type="evidence" value="ECO:0007669"/>
    <property type="project" value="TreeGrafter"/>
</dbReference>